<proteinExistence type="predicted"/>
<accession>A0ABR6TM19</accession>
<keyword evidence="1" id="KW-1133">Transmembrane helix</keyword>
<sequence length="180" mass="20496">MKRDIKKELKRDLVIILSGIIPMIVFGYLISNYNYFTTFFNGHIIYILYVIAVGILYISYLEARDNDPFVTGKTQTLGVNNSFIGMLTIAILMTKDIKTGVLNYIILALLLYISRVLGKNSYKNKYDKYVGKSGILIDIKNNKGHALIDDENVVVYTDKDIAVDSEVVITDIRSNYLYVE</sequence>
<gene>
    <name evidence="3" type="ORF">HLB29_07080</name>
</gene>
<dbReference type="EMBL" id="JABGBW010000005">
    <property type="protein sequence ID" value="MBC2576447.1"/>
    <property type="molecule type" value="Genomic_DNA"/>
</dbReference>
<dbReference type="Proteomes" id="UP000713904">
    <property type="component" value="Unassembled WGS sequence"/>
</dbReference>
<feature type="transmembrane region" description="Helical" evidence="1">
    <location>
        <begin position="43"/>
        <end position="63"/>
    </location>
</feature>
<keyword evidence="1" id="KW-0472">Membrane</keyword>
<dbReference type="RefSeq" id="WP_185624464.1">
    <property type="nucleotide sequence ID" value="NZ_JABGBW010000005.1"/>
</dbReference>
<evidence type="ECO:0000259" key="2">
    <source>
        <dbReference type="Pfam" id="PF01957"/>
    </source>
</evidence>
<evidence type="ECO:0000313" key="4">
    <source>
        <dbReference type="Proteomes" id="UP000713904"/>
    </source>
</evidence>
<comment type="caution">
    <text evidence="3">The sequence shown here is derived from an EMBL/GenBank/DDBJ whole genome shotgun (WGS) entry which is preliminary data.</text>
</comment>
<feature type="transmembrane region" description="Helical" evidence="1">
    <location>
        <begin position="12"/>
        <end position="31"/>
    </location>
</feature>
<dbReference type="SUPFAM" id="SSF141322">
    <property type="entry name" value="NfeD domain-like"/>
    <property type="match status" value="1"/>
</dbReference>
<dbReference type="InterPro" id="IPR002810">
    <property type="entry name" value="NfeD-like_C"/>
</dbReference>
<dbReference type="Pfam" id="PF01957">
    <property type="entry name" value="NfeD"/>
    <property type="match status" value="1"/>
</dbReference>
<evidence type="ECO:0000256" key="1">
    <source>
        <dbReference type="SAM" id="Phobius"/>
    </source>
</evidence>
<protein>
    <submittedName>
        <fullName evidence="3">NfeD family protein</fullName>
    </submittedName>
</protein>
<evidence type="ECO:0000313" key="3">
    <source>
        <dbReference type="EMBL" id="MBC2576447.1"/>
    </source>
</evidence>
<organism evidence="3 4">
    <name type="scientific">Peptostreptococcus canis</name>
    <dbReference type="NCBI Taxonomy" id="1159213"/>
    <lineage>
        <taxon>Bacteria</taxon>
        <taxon>Bacillati</taxon>
        <taxon>Bacillota</taxon>
        <taxon>Clostridia</taxon>
        <taxon>Peptostreptococcales</taxon>
        <taxon>Peptostreptococcaceae</taxon>
        <taxon>Peptostreptococcus</taxon>
    </lineage>
</organism>
<feature type="transmembrane region" description="Helical" evidence="1">
    <location>
        <begin position="75"/>
        <end position="94"/>
    </location>
</feature>
<keyword evidence="1" id="KW-0812">Transmembrane</keyword>
<name>A0ABR6TM19_9FIRM</name>
<feature type="domain" description="NfeD-like C-terminal" evidence="2">
    <location>
        <begin position="127"/>
        <end position="180"/>
    </location>
</feature>
<feature type="transmembrane region" description="Helical" evidence="1">
    <location>
        <begin position="100"/>
        <end position="118"/>
    </location>
</feature>
<keyword evidence="4" id="KW-1185">Reference proteome</keyword>
<reference evidence="3 4" key="1">
    <citation type="submission" date="2020-05" db="EMBL/GenBank/DDBJ databases">
        <title>Draft genome of xy-202 and genomic insight in genome of the genus Peptostreptococcus.</title>
        <authorList>
            <person name="Zhang Z."/>
        </authorList>
    </citation>
    <scope>NUCLEOTIDE SEQUENCE [LARGE SCALE GENOMIC DNA]</scope>
    <source>
        <strain evidence="3 4">DSM 27025</strain>
    </source>
</reference>